<dbReference type="InterPro" id="IPR050229">
    <property type="entry name" value="GlpE_sulfurtransferase"/>
</dbReference>
<dbReference type="CDD" id="cd00158">
    <property type="entry name" value="RHOD"/>
    <property type="match status" value="1"/>
</dbReference>
<organism evidence="3 4">
    <name type="scientific">Anaeramoeba flamelloides</name>
    <dbReference type="NCBI Taxonomy" id="1746091"/>
    <lineage>
        <taxon>Eukaryota</taxon>
        <taxon>Metamonada</taxon>
        <taxon>Anaeramoebidae</taxon>
        <taxon>Anaeramoeba</taxon>
    </lineage>
</organism>
<evidence type="ECO:0000313" key="3">
    <source>
        <dbReference type="EMBL" id="KAJ3430162.1"/>
    </source>
</evidence>
<evidence type="ECO:0000313" key="4">
    <source>
        <dbReference type="Proteomes" id="UP001146793"/>
    </source>
</evidence>
<dbReference type="Pfam" id="PF00581">
    <property type="entry name" value="Rhodanese"/>
    <property type="match status" value="1"/>
</dbReference>
<dbReference type="PANTHER" id="PTHR43031:SF1">
    <property type="entry name" value="PYRIDINE NUCLEOTIDE-DISULPHIDE OXIDOREDUCTASE"/>
    <property type="match status" value="1"/>
</dbReference>
<comment type="caution">
    <text evidence="3">The sequence shown here is derived from an EMBL/GenBank/DDBJ whole genome shotgun (WGS) entry which is preliminary data.</text>
</comment>
<dbReference type="InterPro" id="IPR001763">
    <property type="entry name" value="Rhodanese-like_dom"/>
</dbReference>
<reference evidence="3" key="1">
    <citation type="submission" date="2022-08" db="EMBL/GenBank/DDBJ databases">
        <title>Novel sulphate-reducing endosymbionts in the free-living metamonad Anaeramoeba.</title>
        <authorList>
            <person name="Jerlstrom-Hultqvist J."/>
            <person name="Cepicka I."/>
            <person name="Gallot-Lavallee L."/>
            <person name="Salas-Leiva D."/>
            <person name="Curtis B.A."/>
            <person name="Zahonova K."/>
            <person name="Pipaliya S."/>
            <person name="Dacks J."/>
            <person name="Roger A.J."/>
        </authorList>
    </citation>
    <scope>NUCLEOTIDE SEQUENCE</scope>
    <source>
        <strain evidence="3">Busselton2</strain>
    </source>
</reference>
<dbReference type="Gene3D" id="3.40.250.10">
    <property type="entry name" value="Rhodanese-like domain"/>
    <property type="match status" value="1"/>
</dbReference>
<dbReference type="SUPFAM" id="SSF52821">
    <property type="entry name" value="Rhodanese/Cell cycle control phosphatase"/>
    <property type="match status" value="1"/>
</dbReference>
<evidence type="ECO:0000256" key="1">
    <source>
        <dbReference type="SAM" id="SignalP"/>
    </source>
</evidence>
<feature type="chain" id="PRO_5043989640" evidence="1">
    <location>
        <begin position="21"/>
        <end position="180"/>
    </location>
</feature>
<keyword evidence="1" id="KW-0732">Signal</keyword>
<dbReference type="PROSITE" id="PS50206">
    <property type="entry name" value="RHODANESE_3"/>
    <property type="match status" value="1"/>
</dbReference>
<evidence type="ECO:0000259" key="2">
    <source>
        <dbReference type="PROSITE" id="PS50206"/>
    </source>
</evidence>
<sequence length="180" mass="20396">MFKSIICILVLLTFVTLTKVDKSEMDYRDPNKVSIGTSVIPPNDFTVVHKYAEKFVIQSYHGMSAEEVYQTMDTENYFILDIRENDAYCAGHIKGAVNIPFHTIMQTSSIDQYPQDRKILTFCYTGHEASQSTAILNLLGYEAYTIQFSATAWRNTTSVNVWGGSKPQDIYGGNFPMEQC</sequence>
<dbReference type="Proteomes" id="UP001146793">
    <property type="component" value="Unassembled WGS sequence"/>
</dbReference>
<protein>
    <submittedName>
        <fullName evidence="3">Rhodanese-related sulfurtransferases-related</fullName>
    </submittedName>
</protein>
<name>A0AAV7YN82_9EUKA</name>
<accession>A0AAV7YN82</accession>
<proteinExistence type="predicted"/>
<feature type="signal peptide" evidence="1">
    <location>
        <begin position="1"/>
        <end position="20"/>
    </location>
</feature>
<feature type="domain" description="Rhodanese" evidence="2">
    <location>
        <begin position="73"/>
        <end position="158"/>
    </location>
</feature>
<dbReference type="AlphaFoldDB" id="A0AAV7YN82"/>
<dbReference type="PANTHER" id="PTHR43031">
    <property type="entry name" value="FAD-DEPENDENT OXIDOREDUCTASE"/>
    <property type="match status" value="1"/>
</dbReference>
<gene>
    <name evidence="3" type="ORF">M0812_23164</name>
</gene>
<dbReference type="SMART" id="SM00450">
    <property type="entry name" value="RHOD"/>
    <property type="match status" value="1"/>
</dbReference>
<dbReference type="EMBL" id="JANTQA010000051">
    <property type="protein sequence ID" value="KAJ3430162.1"/>
    <property type="molecule type" value="Genomic_DNA"/>
</dbReference>
<dbReference type="InterPro" id="IPR036873">
    <property type="entry name" value="Rhodanese-like_dom_sf"/>
</dbReference>